<keyword evidence="3" id="KW-1185">Reference proteome</keyword>
<gene>
    <name evidence="2" type="ORF">GUJ93_ZPchr0009g458</name>
</gene>
<name>A0A8J5UXP4_ZIZPA</name>
<accession>A0A8J5UXP4</accession>
<evidence type="ECO:0000313" key="3">
    <source>
        <dbReference type="Proteomes" id="UP000729402"/>
    </source>
</evidence>
<dbReference type="EMBL" id="JAAALK010000289">
    <property type="protein sequence ID" value="KAG8048842.1"/>
    <property type="molecule type" value="Genomic_DNA"/>
</dbReference>
<comment type="caution">
    <text evidence="2">The sequence shown here is derived from an EMBL/GenBank/DDBJ whole genome shotgun (WGS) entry which is preliminary data.</text>
</comment>
<dbReference type="Proteomes" id="UP000729402">
    <property type="component" value="Unassembled WGS sequence"/>
</dbReference>
<evidence type="ECO:0000313" key="2">
    <source>
        <dbReference type="EMBL" id="KAG8048842.1"/>
    </source>
</evidence>
<organism evidence="2 3">
    <name type="scientific">Zizania palustris</name>
    <name type="common">Northern wild rice</name>
    <dbReference type="NCBI Taxonomy" id="103762"/>
    <lineage>
        <taxon>Eukaryota</taxon>
        <taxon>Viridiplantae</taxon>
        <taxon>Streptophyta</taxon>
        <taxon>Embryophyta</taxon>
        <taxon>Tracheophyta</taxon>
        <taxon>Spermatophyta</taxon>
        <taxon>Magnoliopsida</taxon>
        <taxon>Liliopsida</taxon>
        <taxon>Poales</taxon>
        <taxon>Poaceae</taxon>
        <taxon>BOP clade</taxon>
        <taxon>Oryzoideae</taxon>
        <taxon>Oryzeae</taxon>
        <taxon>Zizaniinae</taxon>
        <taxon>Zizania</taxon>
    </lineage>
</organism>
<reference evidence="2" key="1">
    <citation type="journal article" date="2021" name="bioRxiv">
        <title>Whole Genome Assembly and Annotation of Northern Wild Rice, Zizania palustris L., Supports a Whole Genome Duplication in the Zizania Genus.</title>
        <authorList>
            <person name="Haas M."/>
            <person name="Kono T."/>
            <person name="Macchietto M."/>
            <person name="Millas R."/>
            <person name="McGilp L."/>
            <person name="Shao M."/>
            <person name="Duquette J."/>
            <person name="Hirsch C.N."/>
            <person name="Kimball J."/>
        </authorList>
    </citation>
    <scope>NUCLEOTIDE SEQUENCE</scope>
    <source>
        <tissue evidence="2">Fresh leaf tissue</tissue>
    </source>
</reference>
<protein>
    <submittedName>
        <fullName evidence="2">Uncharacterized protein</fullName>
    </submittedName>
</protein>
<reference evidence="2" key="2">
    <citation type="submission" date="2021-02" db="EMBL/GenBank/DDBJ databases">
        <authorList>
            <person name="Kimball J.A."/>
            <person name="Haas M.W."/>
            <person name="Macchietto M."/>
            <person name="Kono T."/>
            <person name="Duquette J."/>
            <person name="Shao M."/>
        </authorList>
    </citation>
    <scope>NUCLEOTIDE SEQUENCE</scope>
    <source>
        <tissue evidence="2">Fresh leaf tissue</tissue>
    </source>
</reference>
<proteinExistence type="predicted"/>
<feature type="region of interest" description="Disordered" evidence="1">
    <location>
        <begin position="109"/>
        <end position="154"/>
    </location>
</feature>
<evidence type="ECO:0000256" key="1">
    <source>
        <dbReference type="SAM" id="MobiDB-lite"/>
    </source>
</evidence>
<sequence>MRRAPRQCCAEVQLCTPSEEVSMAWSGQGFGWHEWCSPCSSRKRRRHAGLQWSKETVGARSEGYMEALECQTDVDQGDALERRATLGRRALPDSKSGWCTTLKRGVGNRGPVALRRARPERGSGTKQSAMPRYTTLKRDKGTREPMASQHAVRK</sequence>
<dbReference type="AlphaFoldDB" id="A0A8J5UXP4"/>